<dbReference type="AlphaFoldDB" id="A0A1D3MMS8"/>
<sequence>MLQDIQIKKIEDLLKHEINHLVEESKEEGFNFLLKLINEYECKRNMFSKTGECLYGIFRGDTLIGIGGLNQDPYTKDKKIGRLRRFYIAKDYRQKGLGRLLLGRIISDAKKYFTIVVLHTDTEQGDKFYTSSGFVKGTMYVATSHYLNLDKRM</sequence>
<evidence type="ECO:0000313" key="3">
    <source>
        <dbReference type="Proteomes" id="UP000175835"/>
    </source>
</evidence>
<dbReference type="InterPro" id="IPR016181">
    <property type="entry name" value="Acyl_CoA_acyltransferase"/>
</dbReference>
<dbReference type="GO" id="GO:0016747">
    <property type="term" value="F:acyltransferase activity, transferring groups other than amino-acyl groups"/>
    <property type="evidence" value="ECO:0007669"/>
    <property type="project" value="InterPro"/>
</dbReference>
<dbReference type="PROSITE" id="PS51186">
    <property type="entry name" value="GNAT"/>
    <property type="match status" value="1"/>
</dbReference>
<dbReference type="PATRIC" id="fig|86662.23.peg.2833"/>
<feature type="domain" description="N-acetyltransferase" evidence="1">
    <location>
        <begin position="5"/>
        <end position="153"/>
    </location>
</feature>
<dbReference type="CDD" id="cd04301">
    <property type="entry name" value="NAT_SF"/>
    <property type="match status" value="1"/>
</dbReference>
<dbReference type="SUPFAM" id="SSF55729">
    <property type="entry name" value="Acyl-CoA N-acyltransferases (Nat)"/>
    <property type="match status" value="1"/>
</dbReference>
<dbReference type="Gene3D" id="3.40.630.30">
    <property type="match status" value="1"/>
</dbReference>
<dbReference type="Pfam" id="PF00583">
    <property type="entry name" value="Acetyltransf_1"/>
    <property type="match status" value="1"/>
</dbReference>
<dbReference type="InterPro" id="IPR000182">
    <property type="entry name" value="GNAT_dom"/>
</dbReference>
<reference evidence="2 3" key="1">
    <citation type="submission" date="2016-05" db="EMBL/GenBank/DDBJ databases">
        <title>Bacillus thuringiensis and Bacillus weihenstephanensis as novel biocontrol agents of wilt causing Verticillium species.</title>
        <authorList>
            <person name="Hollensteiner J."/>
            <person name="Wemheuer F."/>
            <person name="Harting R."/>
            <person name="Kolarzyk A."/>
            <person name="Diaz-Valerio S."/>
            <person name="Poehlein A."/>
            <person name="Brzuszkiewicz E."/>
            <person name="Nesemann K."/>
            <person name="Braus-Stromeyer S."/>
            <person name="Braus G."/>
            <person name="Daniel R."/>
            <person name="Liesegang H."/>
        </authorList>
    </citation>
    <scope>NUCLEOTIDE SEQUENCE [LARGE SCALE GENOMIC DNA]</scope>
    <source>
        <strain evidence="2 3">GOE11</strain>
    </source>
</reference>
<evidence type="ECO:0000313" key="2">
    <source>
        <dbReference type="EMBL" id="OFD92148.1"/>
    </source>
</evidence>
<name>A0A1D3MMS8_BACMY</name>
<proteinExistence type="predicted"/>
<evidence type="ECO:0000259" key="1">
    <source>
        <dbReference type="PROSITE" id="PS51186"/>
    </source>
</evidence>
<accession>A0A1D3MMS8</accession>
<organism evidence="2 3">
    <name type="scientific">Bacillus mycoides</name>
    <dbReference type="NCBI Taxonomy" id="1405"/>
    <lineage>
        <taxon>Bacteria</taxon>
        <taxon>Bacillati</taxon>
        <taxon>Bacillota</taxon>
        <taxon>Bacilli</taxon>
        <taxon>Bacillales</taxon>
        <taxon>Bacillaceae</taxon>
        <taxon>Bacillus</taxon>
        <taxon>Bacillus cereus group</taxon>
    </lineage>
</organism>
<dbReference type="EMBL" id="LXLX01000034">
    <property type="protein sequence ID" value="OFD92148.1"/>
    <property type="molecule type" value="Genomic_DNA"/>
</dbReference>
<dbReference type="Proteomes" id="UP000175835">
    <property type="component" value="Unassembled WGS sequence"/>
</dbReference>
<protein>
    <submittedName>
        <fullName evidence="2">GNAT family acetyltransferase</fullName>
    </submittedName>
</protein>
<gene>
    <name evidence="2" type="ORF">BWGOE11_28920</name>
</gene>
<comment type="caution">
    <text evidence="2">The sequence shown here is derived from an EMBL/GenBank/DDBJ whole genome shotgun (WGS) entry which is preliminary data.</text>
</comment>